<feature type="transmembrane region" description="Helical" evidence="1">
    <location>
        <begin position="165"/>
        <end position="189"/>
    </location>
</feature>
<dbReference type="Pfam" id="PF02517">
    <property type="entry name" value="Rce1-like"/>
    <property type="match status" value="1"/>
</dbReference>
<accession>A0A1G4YUM7</accession>
<feature type="transmembrane region" description="Helical" evidence="1">
    <location>
        <begin position="69"/>
        <end position="91"/>
    </location>
</feature>
<dbReference type="GO" id="GO:0004175">
    <property type="term" value="F:endopeptidase activity"/>
    <property type="evidence" value="ECO:0007669"/>
    <property type="project" value="UniProtKB-ARBA"/>
</dbReference>
<evidence type="ECO:0000256" key="1">
    <source>
        <dbReference type="SAM" id="Phobius"/>
    </source>
</evidence>
<evidence type="ECO:0000259" key="2">
    <source>
        <dbReference type="Pfam" id="PF02517"/>
    </source>
</evidence>
<dbReference type="InterPro" id="IPR052710">
    <property type="entry name" value="CAAX_protease"/>
</dbReference>
<keyword evidence="3" id="KW-0645">Protease</keyword>
<dbReference type="GO" id="GO:0006508">
    <property type="term" value="P:proteolysis"/>
    <property type="evidence" value="ECO:0007669"/>
    <property type="project" value="UniProtKB-KW"/>
</dbReference>
<organism evidence="3 4">
    <name type="scientific">Klenkia marina</name>
    <dbReference type="NCBI Taxonomy" id="1960309"/>
    <lineage>
        <taxon>Bacteria</taxon>
        <taxon>Bacillati</taxon>
        <taxon>Actinomycetota</taxon>
        <taxon>Actinomycetes</taxon>
        <taxon>Geodermatophilales</taxon>
        <taxon>Geodermatophilaceae</taxon>
        <taxon>Klenkia</taxon>
    </lineage>
</organism>
<keyword evidence="3" id="KW-0378">Hydrolase</keyword>
<proteinExistence type="predicted"/>
<dbReference type="Proteomes" id="UP000198981">
    <property type="component" value="Unassembled WGS sequence"/>
</dbReference>
<feature type="transmembrane region" description="Helical" evidence="1">
    <location>
        <begin position="196"/>
        <end position="218"/>
    </location>
</feature>
<dbReference type="PANTHER" id="PTHR36435">
    <property type="entry name" value="SLR1288 PROTEIN"/>
    <property type="match status" value="1"/>
</dbReference>
<feature type="transmembrane region" description="Helical" evidence="1">
    <location>
        <begin position="103"/>
        <end position="123"/>
    </location>
</feature>
<feature type="transmembrane region" description="Helical" evidence="1">
    <location>
        <begin position="30"/>
        <end position="48"/>
    </location>
</feature>
<reference evidence="4" key="1">
    <citation type="submission" date="2016-10" db="EMBL/GenBank/DDBJ databases">
        <authorList>
            <person name="Varghese N."/>
            <person name="Submissions S."/>
        </authorList>
    </citation>
    <scope>NUCLEOTIDE SEQUENCE [LARGE SCALE GENOMIC DNA]</scope>
    <source>
        <strain evidence="4">DSM 45722</strain>
    </source>
</reference>
<dbReference type="AlphaFoldDB" id="A0A1G4YUM7"/>
<dbReference type="RefSeq" id="WP_243470063.1">
    <property type="nucleotide sequence ID" value="NZ_FMUH01000006.1"/>
</dbReference>
<dbReference type="EMBL" id="FMUH01000006">
    <property type="protein sequence ID" value="SCX57169.1"/>
    <property type="molecule type" value="Genomic_DNA"/>
</dbReference>
<dbReference type="InterPro" id="IPR015837">
    <property type="entry name" value="UCP026622_CAAX_protease"/>
</dbReference>
<sequence>MRFLPLTVVSGALLLWGVLVVPLLPEGPGARTAANLLAVAALLALTRLPRAELGLARGHVRPGLRWGGLVLAVVGTGYLVALAVPPVHALLDAAAELGTTAELLLRLLVFIPLGTVLAEELAFRGVLLGMALRRLPVRWAVVWCSVVFGLWHVSTARTPDAVDGAPATTLAVLGTVVATAVAGALFAWLRLRSGSLLAPVAAHLATNVLGLVAVAVAAR</sequence>
<dbReference type="STRING" id="1960309.SAMN03159343_3598"/>
<feature type="transmembrane region" description="Helical" evidence="1">
    <location>
        <begin position="135"/>
        <end position="153"/>
    </location>
</feature>
<dbReference type="InterPro" id="IPR003675">
    <property type="entry name" value="Rce1/LyrA-like_dom"/>
</dbReference>
<keyword evidence="1" id="KW-0812">Transmembrane</keyword>
<protein>
    <submittedName>
        <fullName evidence="3">CAAX protease self-immunity</fullName>
    </submittedName>
</protein>
<gene>
    <name evidence="3" type="ORF">SAMN03159343_3598</name>
</gene>
<dbReference type="GO" id="GO:0080120">
    <property type="term" value="P:CAAX-box protein maturation"/>
    <property type="evidence" value="ECO:0007669"/>
    <property type="project" value="UniProtKB-ARBA"/>
</dbReference>
<keyword evidence="4" id="KW-1185">Reference proteome</keyword>
<keyword evidence="1" id="KW-0472">Membrane</keyword>
<evidence type="ECO:0000313" key="3">
    <source>
        <dbReference type="EMBL" id="SCX57169.1"/>
    </source>
</evidence>
<dbReference type="PANTHER" id="PTHR36435:SF1">
    <property type="entry name" value="CAAX AMINO TERMINAL PROTEASE FAMILY PROTEIN"/>
    <property type="match status" value="1"/>
</dbReference>
<name>A0A1G4YUM7_9ACTN</name>
<evidence type="ECO:0000313" key="4">
    <source>
        <dbReference type="Proteomes" id="UP000198981"/>
    </source>
</evidence>
<dbReference type="PIRSF" id="PIRSF026622">
    <property type="entry name" value="Proteas_026622"/>
    <property type="match status" value="1"/>
</dbReference>
<keyword evidence="1" id="KW-1133">Transmembrane helix</keyword>
<feature type="domain" description="CAAX prenyl protease 2/Lysostaphin resistance protein A-like" evidence="2">
    <location>
        <begin position="105"/>
        <end position="208"/>
    </location>
</feature>